<dbReference type="Proteomes" id="UP000694541">
    <property type="component" value="Unplaced"/>
</dbReference>
<comment type="subcellular location">
    <subcellularLocation>
        <location evidence="1">Secreted</location>
    </subcellularLocation>
</comment>
<evidence type="ECO:0000313" key="10">
    <source>
        <dbReference type="Proteomes" id="UP000694541"/>
    </source>
</evidence>
<dbReference type="SUPFAM" id="SSF50494">
    <property type="entry name" value="Trypsin-like serine proteases"/>
    <property type="match status" value="1"/>
</dbReference>
<dbReference type="PANTHER" id="PTHR24264">
    <property type="entry name" value="TRYPSIN-RELATED"/>
    <property type="match status" value="1"/>
</dbReference>
<keyword evidence="7" id="KW-1015">Disulfide bond</keyword>
<reference evidence="9" key="1">
    <citation type="submission" date="2025-08" db="UniProtKB">
        <authorList>
            <consortium name="Ensembl"/>
        </authorList>
    </citation>
    <scope>IDENTIFICATION</scope>
</reference>
<dbReference type="GO" id="GO:0006508">
    <property type="term" value="P:proteolysis"/>
    <property type="evidence" value="ECO:0007669"/>
    <property type="project" value="UniProtKB-KW"/>
</dbReference>
<evidence type="ECO:0000256" key="7">
    <source>
        <dbReference type="ARBA" id="ARBA00023157"/>
    </source>
</evidence>
<evidence type="ECO:0000259" key="8">
    <source>
        <dbReference type="PROSITE" id="PS50240"/>
    </source>
</evidence>
<dbReference type="CDD" id="cd00190">
    <property type="entry name" value="Tryp_SPc"/>
    <property type="match status" value="1"/>
</dbReference>
<dbReference type="PANTHER" id="PTHR24264:SF15">
    <property type="entry name" value="RIKEN CDNA 2210010C04 GENE"/>
    <property type="match status" value="1"/>
</dbReference>
<dbReference type="InterPro" id="IPR050127">
    <property type="entry name" value="Serine_Proteases_S1"/>
</dbReference>
<dbReference type="InterPro" id="IPR009003">
    <property type="entry name" value="Peptidase_S1_PA"/>
</dbReference>
<dbReference type="GO" id="GO:0004252">
    <property type="term" value="F:serine-type endopeptidase activity"/>
    <property type="evidence" value="ECO:0007669"/>
    <property type="project" value="InterPro"/>
</dbReference>
<dbReference type="FunFam" id="2.40.10.10:FF:000010">
    <property type="entry name" value="Kallikrein related peptidase 11"/>
    <property type="match status" value="1"/>
</dbReference>
<keyword evidence="6" id="KW-0720">Serine protease</keyword>
<dbReference type="SMART" id="SM00020">
    <property type="entry name" value="Tryp_SPc"/>
    <property type="match status" value="1"/>
</dbReference>
<dbReference type="InterPro" id="IPR033116">
    <property type="entry name" value="TRYPSIN_SER"/>
</dbReference>
<evidence type="ECO:0000256" key="6">
    <source>
        <dbReference type="ARBA" id="ARBA00022825"/>
    </source>
</evidence>
<dbReference type="GO" id="GO:0005615">
    <property type="term" value="C:extracellular space"/>
    <property type="evidence" value="ECO:0007669"/>
    <property type="project" value="TreeGrafter"/>
</dbReference>
<organism evidence="9 10">
    <name type="scientific">Accipiter nisus</name>
    <name type="common">Eurasian sparrowhawk</name>
    <dbReference type="NCBI Taxonomy" id="211598"/>
    <lineage>
        <taxon>Eukaryota</taxon>
        <taxon>Metazoa</taxon>
        <taxon>Chordata</taxon>
        <taxon>Craniata</taxon>
        <taxon>Vertebrata</taxon>
        <taxon>Euteleostomi</taxon>
        <taxon>Archelosauria</taxon>
        <taxon>Archosauria</taxon>
        <taxon>Dinosauria</taxon>
        <taxon>Saurischia</taxon>
        <taxon>Theropoda</taxon>
        <taxon>Coelurosauria</taxon>
        <taxon>Aves</taxon>
        <taxon>Neognathae</taxon>
        <taxon>Neoaves</taxon>
        <taxon>Telluraves</taxon>
        <taxon>Accipitrimorphae</taxon>
        <taxon>Accipitriformes</taxon>
        <taxon>Accipitridae</taxon>
        <taxon>Accipitrinae</taxon>
        <taxon>Accipiter</taxon>
    </lineage>
</organism>
<dbReference type="AlphaFoldDB" id="A0A8B9NE84"/>
<evidence type="ECO:0000313" key="9">
    <source>
        <dbReference type="Ensembl" id="ENSANIP00000022591.1"/>
    </source>
</evidence>
<reference evidence="9" key="2">
    <citation type="submission" date="2025-09" db="UniProtKB">
        <authorList>
            <consortium name="Ensembl"/>
        </authorList>
    </citation>
    <scope>IDENTIFICATION</scope>
</reference>
<keyword evidence="3" id="KW-0964">Secreted</keyword>
<evidence type="ECO:0000256" key="4">
    <source>
        <dbReference type="ARBA" id="ARBA00022670"/>
    </source>
</evidence>
<evidence type="ECO:0000256" key="5">
    <source>
        <dbReference type="ARBA" id="ARBA00022801"/>
    </source>
</evidence>
<evidence type="ECO:0000256" key="2">
    <source>
        <dbReference type="ARBA" id="ARBA00009228"/>
    </source>
</evidence>
<proteinExistence type="inferred from homology"/>
<dbReference type="Ensembl" id="ENSANIT00000023341.1">
    <property type="protein sequence ID" value="ENSANIP00000022591.1"/>
    <property type="gene ID" value="ENSANIG00000015370.1"/>
</dbReference>
<keyword evidence="4" id="KW-0645">Protease</keyword>
<comment type="similarity">
    <text evidence="2">Belongs to the peptidase S1 family. Snake venom subfamily.</text>
</comment>
<evidence type="ECO:0000256" key="1">
    <source>
        <dbReference type="ARBA" id="ARBA00004613"/>
    </source>
</evidence>
<keyword evidence="5" id="KW-0378">Hydrolase</keyword>
<sequence length="139" mass="14705">HLQVLGTSSSLGDISASWGHLRVLGTSSGDLSILGTSQHLGYFPDILQCGVVYTIPNEECAKLYPKGITKNMLCAGVSSGGTDSCQGDSGGPLVCGDELQGIVSWGMQVCGQEGKPGVYTRVCEFTAWIHDTMRRNSHL</sequence>
<evidence type="ECO:0000256" key="3">
    <source>
        <dbReference type="ARBA" id="ARBA00022525"/>
    </source>
</evidence>
<dbReference type="PROSITE" id="PS00135">
    <property type="entry name" value="TRYPSIN_SER"/>
    <property type="match status" value="1"/>
</dbReference>
<name>A0A8B9NE84_9AVES</name>
<dbReference type="PROSITE" id="PS50240">
    <property type="entry name" value="TRYPSIN_DOM"/>
    <property type="match status" value="1"/>
</dbReference>
<dbReference type="InterPro" id="IPR001254">
    <property type="entry name" value="Trypsin_dom"/>
</dbReference>
<protein>
    <recommendedName>
        <fullName evidence="8">Peptidase S1 domain-containing protein</fullName>
    </recommendedName>
</protein>
<accession>A0A8B9NE84</accession>
<dbReference type="Gene3D" id="2.40.10.10">
    <property type="entry name" value="Trypsin-like serine proteases"/>
    <property type="match status" value="1"/>
</dbReference>
<feature type="domain" description="Peptidase S1" evidence="8">
    <location>
        <begin position="1"/>
        <end position="134"/>
    </location>
</feature>
<dbReference type="InterPro" id="IPR043504">
    <property type="entry name" value="Peptidase_S1_PA_chymotrypsin"/>
</dbReference>
<keyword evidence="10" id="KW-1185">Reference proteome</keyword>
<dbReference type="Pfam" id="PF00089">
    <property type="entry name" value="Trypsin"/>
    <property type="match status" value="1"/>
</dbReference>